<dbReference type="GO" id="GO:0008233">
    <property type="term" value="F:peptidase activity"/>
    <property type="evidence" value="ECO:0007669"/>
    <property type="project" value="UniProtKB-KW"/>
</dbReference>
<keyword evidence="3" id="KW-0378">Hydrolase</keyword>
<dbReference type="Proteomes" id="UP000095285">
    <property type="component" value="Unassembled WGS sequence"/>
</dbReference>
<evidence type="ECO:0000313" key="4">
    <source>
        <dbReference type="Proteomes" id="UP000095285"/>
    </source>
</evidence>
<evidence type="ECO:0000313" key="5">
    <source>
        <dbReference type="WBParaSite" id="EN70_7776"/>
    </source>
</evidence>
<keyword evidence="4" id="KW-1185">Reference proteome</keyword>
<dbReference type="PANTHER" id="PTHR43270">
    <property type="entry name" value="BETA-ALA-HIS DIPEPTIDASE"/>
    <property type="match status" value="1"/>
</dbReference>
<keyword evidence="1" id="KW-0645">Protease</keyword>
<dbReference type="AlphaFoldDB" id="A0A1I7VYV0"/>
<evidence type="ECO:0000256" key="1">
    <source>
        <dbReference type="ARBA" id="ARBA00022670"/>
    </source>
</evidence>
<dbReference type="WBParaSite" id="EN70_7776">
    <property type="protein sequence ID" value="EN70_7776"/>
    <property type="gene ID" value="EN70_7776"/>
</dbReference>
<evidence type="ECO:0000256" key="3">
    <source>
        <dbReference type="ARBA" id="ARBA00022801"/>
    </source>
</evidence>
<dbReference type="Gene3D" id="3.40.630.10">
    <property type="entry name" value="Zn peptidases"/>
    <property type="match status" value="1"/>
</dbReference>
<accession>A0A1I7VYV0</accession>
<keyword evidence="2" id="KW-0479">Metal-binding</keyword>
<dbReference type="GO" id="GO:0006508">
    <property type="term" value="P:proteolysis"/>
    <property type="evidence" value="ECO:0007669"/>
    <property type="project" value="UniProtKB-KW"/>
</dbReference>
<evidence type="ECO:0000256" key="2">
    <source>
        <dbReference type="ARBA" id="ARBA00022723"/>
    </source>
</evidence>
<dbReference type="SUPFAM" id="SSF53187">
    <property type="entry name" value="Zn-dependent exopeptidases"/>
    <property type="match status" value="1"/>
</dbReference>
<dbReference type="InterPro" id="IPR051458">
    <property type="entry name" value="Cyt/Met_Dipeptidase"/>
</dbReference>
<reference evidence="5" key="2">
    <citation type="submission" date="2016-11" db="UniProtKB">
        <authorList>
            <consortium name="WormBaseParasite"/>
        </authorList>
    </citation>
    <scope>IDENTIFICATION</scope>
</reference>
<proteinExistence type="predicted"/>
<organism evidence="4 5">
    <name type="scientific">Loa loa</name>
    <name type="common">Eye worm</name>
    <name type="synonym">Filaria loa</name>
    <dbReference type="NCBI Taxonomy" id="7209"/>
    <lineage>
        <taxon>Eukaryota</taxon>
        <taxon>Metazoa</taxon>
        <taxon>Ecdysozoa</taxon>
        <taxon>Nematoda</taxon>
        <taxon>Chromadorea</taxon>
        <taxon>Rhabditida</taxon>
        <taxon>Spirurina</taxon>
        <taxon>Spiruromorpha</taxon>
        <taxon>Filarioidea</taxon>
        <taxon>Onchocercidae</taxon>
        <taxon>Loa</taxon>
    </lineage>
</organism>
<protein>
    <submittedName>
        <fullName evidence="5">START domain-containing protein</fullName>
    </submittedName>
</protein>
<dbReference type="STRING" id="7209.A0A1I7VYV0"/>
<reference evidence="4" key="1">
    <citation type="submission" date="2012-04" db="EMBL/GenBank/DDBJ databases">
        <title>The Genome Sequence of Loa loa.</title>
        <authorList>
            <consortium name="The Broad Institute Genome Sequencing Platform"/>
            <consortium name="Broad Institute Genome Sequencing Center for Infectious Disease"/>
            <person name="Nutman T.B."/>
            <person name="Fink D.L."/>
            <person name="Russ C."/>
            <person name="Young S."/>
            <person name="Zeng Q."/>
            <person name="Gargeya S."/>
            <person name="Alvarado L."/>
            <person name="Berlin A."/>
            <person name="Chapman S.B."/>
            <person name="Chen Z."/>
            <person name="Freedman E."/>
            <person name="Gellesch M."/>
            <person name="Goldberg J."/>
            <person name="Griggs A."/>
            <person name="Gujja S."/>
            <person name="Heilman E.R."/>
            <person name="Heiman D."/>
            <person name="Howarth C."/>
            <person name="Mehta T."/>
            <person name="Neiman D."/>
            <person name="Pearson M."/>
            <person name="Roberts A."/>
            <person name="Saif S."/>
            <person name="Shea T."/>
            <person name="Shenoy N."/>
            <person name="Sisk P."/>
            <person name="Stolte C."/>
            <person name="Sykes S."/>
            <person name="White J."/>
            <person name="Yandava C."/>
            <person name="Haas B."/>
            <person name="Henn M.R."/>
            <person name="Nusbaum C."/>
            <person name="Birren B."/>
        </authorList>
    </citation>
    <scope>NUCLEOTIDE SEQUENCE [LARGE SCALE GENOMIC DNA]</scope>
</reference>
<dbReference type="InterPro" id="IPR002933">
    <property type="entry name" value="Peptidase_M20"/>
</dbReference>
<sequence length="188" mass="21134">MRIKRSLSNDCKKPSQYQVSEQPQRRADVVRMVQWTKMPAENLDGWNTEPFNLVEKDGKLYGRGSTDNKGPVVAWINALDVLCKCELSMPFCFEAMVKSGSLGLEAILGKKKSTFLNGGFVLLFRRDNQLQIDLHSGIFGGSVYKPMSDLVWMMSQLTDIEGCIMIGGIMNLLAPVQMKKLYETLVSM</sequence>
<dbReference type="GO" id="GO:0046872">
    <property type="term" value="F:metal ion binding"/>
    <property type="evidence" value="ECO:0007669"/>
    <property type="project" value="UniProtKB-KW"/>
</dbReference>
<dbReference type="Gene3D" id="3.30.70.360">
    <property type="match status" value="1"/>
</dbReference>
<name>A0A1I7VYV0_LOALO</name>
<dbReference type="PANTHER" id="PTHR43270:SF4">
    <property type="entry name" value="CARNOSINE DIPEPTIDASE 2, ISOFORM A"/>
    <property type="match status" value="1"/>
</dbReference>
<dbReference type="Pfam" id="PF01546">
    <property type="entry name" value="Peptidase_M20"/>
    <property type="match status" value="1"/>
</dbReference>